<protein>
    <submittedName>
        <fullName evidence="1">Uncharacterized protein</fullName>
    </submittedName>
</protein>
<evidence type="ECO:0000313" key="2">
    <source>
        <dbReference type="Proteomes" id="UP000077623"/>
    </source>
</evidence>
<organism evidence="1 2">
    <name type="scientific">Candidatus Mycoplasma haematobovis</name>
    <dbReference type="NCBI Taxonomy" id="432608"/>
    <lineage>
        <taxon>Bacteria</taxon>
        <taxon>Bacillati</taxon>
        <taxon>Mycoplasmatota</taxon>
        <taxon>Mollicutes</taxon>
        <taxon>Mycoplasmataceae</taxon>
        <taxon>Mycoplasma</taxon>
    </lineage>
</organism>
<accession>A0A1A9QDS1</accession>
<dbReference type="STRING" id="432608.A6V39_04480"/>
<reference evidence="2" key="1">
    <citation type="submission" date="2016-04" db="EMBL/GenBank/DDBJ databases">
        <authorList>
            <person name="Quiroz-Castaneda R.E."/>
            <person name="Martinez-Ocampo F."/>
        </authorList>
    </citation>
    <scope>NUCLEOTIDE SEQUENCE [LARGE SCALE GENOMIC DNA]</scope>
    <source>
        <strain evidence="2">INIFAP01</strain>
    </source>
</reference>
<dbReference type="Proteomes" id="UP000077623">
    <property type="component" value="Unassembled WGS sequence"/>
</dbReference>
<name>A0A1A9QDS1_9MOLU</name>
<sequence>MFNSKSSILISSSLLVSGSSILVYELKKPRSIKDAAEWRGIKLAKEEDEFVWGALLFQKKDALKEKKIEDKEALKKYCIDLYKKGIDDKLVSDVENFCSDTLNTRKARIIGKGFLEDKFLTADDDFKVAFTLNRYTPVFISLINSFSGKKYTDKTEAKDAWEDYKNYCDTKLNQNEDTELQLVQTVCEKKGIKTAQSKIEAEGRIFLNKDQLKNKFQELKRLNEMQGDTLLNDIQDKEKPNHWQELKEKEDVFTERLIKWCEEQKTRKLFEEGFYPDVYSRLRTRCTEENKTPVVK</sequence>
<dbReference type="AlphaFoldDB" id="A0A1A9QDS1"/>
<gene>
    <name evidence="1" type="ORF">A6V39_04480</name>
</gene>
<comment type="caution">
    <text evidence="1">The sequence shown here is derived from an EMBL/GenBank/DDBJ whole genome shotgun (WGS) entry which is preliminary data.</text>
</comment>
<keyword evidence="2" id="KW-1185">Reference proteome</keyword>
<evidence type="ECO:0000313" key="1">
    <source>
        <dbReference type="EMBL" id="OAL10141.1"/>
    </source>
</evidence>
<dbReference type="EMBL" id="LWUJ01000012">
    <property type="protein sequence ID" value="OAL10141.1"/>
    <property type="molecule type" value="Genomic_DNA"/>
</dbReference>
<proteinExistence type="predicted"/>
<dbReference type="RefSeq" id="WP_187150525.1">
    <property type="nucleotide sequence ID" value="NZ_LWUJ01000012.1"/>
</dbReference>